<evidence type="ECO:0000313" key="2">
    <source>
        <dbReference type="EMBL" id="KAG2641645.1"/>
    </source>
</evidence>
<name>A0A8T0W2P3_PANVG</name>
<protein>
    <submittedName>
        <fullName evidence="2">Uncharacterized protein</fullName>
    </submittedName>
</protein>
<sequence>MLSPKVLNLFVSSSEGMHRLGGSGGSSQSDGGCADPAPMMSPLRGGRHEPDGVETTGISLCGAHAAIYSSNADWLANSGKKAPSDAGSKPGVVHDAGCSSTSHCCWPPSILVNKNNVLNISYISCHGMCKTNTSLLVCSPCSTKCLFEKLLLVNAVC</sequence>
<organism evidence="2 3">
    <name type="scientific">Panicum virgatum</name>
    <name type="common">Blackwell switchgrass</name>
    <dbReference type="NCBI Taxonomy" id="38727"/>
    <lineage>
        <taxon>Eukaryota</taxon>
        <taxon>Viridiplantae</taxon>
        <taxon>Streptophyta</taxon>
        <taxon>Embryophyta</taxon>
        <taxon>Tracheophyta</taxon>
        <taxon>Spermatophyta</taxon>
        <taxon>Magnoliopsida</taxon>
        <taxon>Liliopsida</taxon>
        <taxon>Poales</taxon>
        <taxon>Poaceae</taxon>
        <taxon>PACMAD clade</taxon>
        <taxon>Panicoideae</taxon>
        <taxon>Panicodae</taxon>
        <taxon>Paniceae</taxon>
        <taxon>Panicinae</taxon>
        <taxon>Panicum</taxon>
        <taxon>Panicum sect. Hiantes</taxon>
    </lineage>
</organism>
<evidence type="ECO:0000256" key="1">
    <source>
        <dbReference type="SAM" id="MobiDB-lite"/>
    </source>
</evidence>
<gene>
    <name evidence="2" type="ORF">PVAP13_2KG239100</name>
</gene>
<feature type="region of interest" description="Disordered" evidence="1">
    <location>
        <begin position="18"/>
        <end position="41"/>
    </location>
</feature>
<dbReference type="AlphaFoldDB" id="A0A8T0W2P3"/>
<comment type="caution">
    <text evidence="2">The sequence shown here is derived from an EMBL/GenBank/DDBJ whole genome shotgun (WGS) entry which is preliminary data.</text>
</comment>
<proteinExistence type="predicted"/>
<keyword evidence="3" id="KW-1185">Reference proteome</keyword>
<dbReference type="Proteomes" id="UP000823388">
    <property type="component" value="Chromosome 2K"/>
</dbReference>
<evidence type="ECO:0000313" key="3">
    <source>
        <dbReference type="Proteomes" id="UP000823388"/>
    </source>
</evidence>
<dbReference type="EMBL" id="CM029039">
    <property type="protein sequence ID" value="KAG2641645.1"/>
    <property type="molecule type" value="Genomic_DNA"/>
</dbReference>
<accession>A0A8T0W2P3</accession>
<reference evidence="2" key="1">
    <citation type="submission" date="2020-05" db="EMBL/GenBank/DDBJ databases">
        <title>WGS assembly of Panicum virgatum.</title>
        <authorList>
            <person name="Lovell J.T."/>
            <person name="Jenkins J."/>
            <person name="Shu S."/>
            <person name="Juenger T.E."/>
            <person name="Schmutz J."/>
        </authorList>
    </citation>
    <scope>NUCLEOTIDE SEQUENCE</scope>
    <source>
        <strain evidence="2">AP13</strain>
    </source>
</reference>